<proteinExistence type="predicted"/>
<keyword evidence="1" id="KW-0472">Membrane</keyword>
<name>A0ABX8D330_9CELL</name>
<evidence type="ECO:0008006" key="4">
    <source>
        <dbReference type="Google" id="ProtNLM"/>
    </source>
</evidence>
<evidence type="ECO:0000256" key="1">
    <source>
        <dbReference type="SAM" id="Phobius"/>
    </source>
</evidence>
<dbReference type="Proteomes" id="UP000677804">
    <property type="component" value="Chromosome"/>
</dbReference>
<gene>
    <name evidence="2" type="ORF">KG103_15660</name>
</gene>
<sequence>MTEVVREPVLPARAGAAGGTLTVCPECGTRTALDLLRRDASGFCPQCDFPLFWADRGGAGAPHGDTDPGAVRRSPGVEGEVADVVVVCHGCGEHNGHTRGPCVRCGGDLTPPQAPLLLPPPPAPEPAPVVVEVPVPVPCGHPRTWVVALVSGLLGAGAAFVAAMLLLG</sequence>
<protein>
    <recommendedName>
        <fullName evidence="4">DZANK-type domain-containing protein</fullName>
    </recommendedName>
</protein>
<reference evidence="2 3" key="1">
    <citation type="submission" date="2021-05" db="EMBL/GenBank/DDBJ databases">
        <title>Novel species in genus Cellulomonas.</title>
        <authorList>
            <person name="Zhang G."/>
        </authorList>
    </citation>
    <scope>NUCLEOTIDE SEQUENCE [LARGE SCALE GENOMIC DNA]</scope>
    <source>
        <strain evidence="3">zg-ZUI222</strain>
    </source>
</reference>
<dbReference type="EMBL" id="CP074405">
    <property type="protein sequence ID" value="QVI61860.1"/>
    <property type="molecule type" value="Genomic_DNA"/>
</dbReference>
<organism evidence="2 3">
    <name type="scientific">Cellulomonas wangleii</name>
    <dbReference type="NCBI Taxonomy" id="2816956"/>
    <lineage>
        <taxon>Bacteria</taxon>
        <taxon>Bacillati</taxon>
        <taxon>Actinomycetota</taxon>
        <taxon>Actinomycetes</taxon>
        <taxon>Micrococcales</taxon>
        <taxon>Cellulomonadaceae</taxon>
        <taxon>Cellulomonas</taxon>
    </lineage>
</organism>
<keyword evidence="3" id="KW-1185">Reference proteome</keyword>
<evidence type="ECO:0000313" key="2">
    <source>
        <dbReference type="EMBL" id="QVI61860.1"/>
    </source>
</evidence>
<keyword evidence="1" id="KW-1133">Transmembrane helix</keyword>
<evidence type="ECO:0000313" key="3">
    <source>
        <dbReference type="Proteomes" id="UP000677804"/>
    </source>
</evidence>
<feature type="transmembrane region" description="Helical" evidence="1">
    <location>
        <begin position="145"/>
        <end position="167"/>
    </location>
</feature>
<dbReference type="RefSeq" id="WP_207339434.1">
    <property type="nucleotide sequence ID" value="NZ_CP074405.1"/>
</dbReference>
<accession>A0ABX8D330</accession>
<keyword evidence="1" id="KW-0812">Transmembrane</keyword>